<dbReference type="InterPro" id="IPR036291">
    <property type="entry name" value="NAD(P)-bd_dom_sf"/>
</dbReference>
<comment type="similarity">
    <text evidence="1">Belongs to the short-chain dehydrogenases/reductases (SDR) family.</text>
</comment>
<dbReference type="SMART" id="SM00822">
    <property type="entry name" value="PKS_KR"/>
    <property type="match status" value="1"/>
</dbReference>
<proteinExistence type="inferred from homology"/>
<feature type="domain" description="Ketoreductase" evidence="3">
    <location>
        <begin position="13"/>
        <end position="152"/>
    </location>
</feature>
<evidence type="ECO:0000313" key="5">
    <source>
        <dbReference type="Proteomes" id="UP000638648"/>
    </source>
</evidence>
<dbReference type="GO" id="GO:0016616">
    <property type="term" value="F:oxidoreductase activity, acting on the CH-OH group of donors, NAD or NADP as acceptor"/>
    <property type="evidence" value="ECO:0007669"/>
    <property type="project" value="TreeGrafter"/>
</dbReference>
<dbReference type="Gene3D" id="3.40.50.720">
    <property type="entry name" value="NAD(P)-binding Rossmann-like Domain"/>
    <property type="match status" value="1"/>
</dbReference>
<dbReference type="GO" id="GO:0005975">
    <property type="term" value="P:carbohydrate metabolic process"/>
    <property type="evidence" value="ECO:0007669"/>
    <property type="project" value="UniProtKB-ARBA"/>
</dbReference>
<sequence length="256" mass="26986">MTKVLEKFSLAGKVALVTGASRGLGRAMAQALGEAGASVALVARGVEATREAAKELAEQGIRTCAVQADVTDSGQVESMVEQVTRELGPIDVLVNNAGISVAGRALETPDSAWREVLATNLDGVWLCSRAVGRQMVERGGGSIVNIGSMSAMIVNQPRWQPPYLASKAAVHQLTKALAAEWAPHGIRVNALAPGYFLTEMSPVDQPEYQPWCVEPAAMKRYGLPEELGPAVVFLASDASSFMTGSVMVIDGGFTLF</sequence>
<dbReference type="EMBL" id="JADBEM010000001">
    <property type="protein sequence ID" value="MBE1609507.1"/>
    <property type="molecule type" value="Genomic_DNA"/>
</dbReference>
<dbReference type="PANTHER" id="PTHR42760">
    <property type="entry name" value="SHORT-CHAIN DEHYDROGENASES/REDUCTASES FAMILY MEMBER"/>
    <property type="match status" value="1"/>
</dbReference>
<dbReference type="InterPro" id="IPR002347">
    <property type="entry name" value="SDR_fam"/>
</dbReference>
<dbReference type="AlphaFoldDB" id="A0A927N5U1"/>
<organism evidence="4 5">
    <name type="scientific">Actinopolymorpha pittospori</name>
    <dbReference type="NCBI Taxonomy" id="648752"/>
    <lineage>
        <taxon>Bacteria</taxon>
        <taxon>Bacillati</taxon>
        <taxon>Actinomycetota</taxon>
        <taxon>Actinomycetes</taxon>
        <taxon>Propionibacteriales</taxon>
        <taxon>Actinopolymorphaceae</taxon>
        <taxon>Actinopolymorpha</taxon>
    </lineage>
</organism>
<keyword evidence="2" id="KW-0560">Oxidoreductase</keyword>
<gene>
    <name evidence="4" type="ORF">HEB94_006355</name>
</gene>
<evidence type="ECO:0000256" key="2">
    <source>
        <dbReference type="ARBA" id="ARBA00023002"/>
    </source>
</evidence>
<comment type="caution">
    <text evidence="4">The sequence shown here is derived from an EMBL/GenBank/DDBJ whole genome shotgun (WGS) entry which is preliminary data.</text>
</comment>
<dbReference type="InterPro" id="IPR057326">
    <property type="entry name" value="KR_dom"/>
</dbReference>
<dbReference type="PRINTS" id="PR00080">
    <property type="entry name" value="SDRFAMILY"/>
</dbReference>
<evidence type="ECO:0000313" key="4">
    <source>
        <dbReference type="EMBL" id="MBE1609507.1"/>
    </source>
</evidence>
<dbReference type="SUPFAM" id="SSF51735">
    <property type="entry name" value="NAD(P)-binding Rossmann-fold domains"/>
    <property type="match status" value="1"/>
</dbReference>
<reference evidence="4" key="1">
    <citation type="submission" date="2020-10" db="EMBL/GenBank/DDBJ databases">
        <title>Sequencing the genomes of 1000 actinobacteria strains.</title>
        <authorList>
            <person name="Klenk H.-P."/>
        </authorList>
    </citation>
    <scope>NUCLEOTIDE SEQUENCE</scope>
    <source>
        <strain evidence="4">DSM 45354</strain>
    </source>
</reference>
<dbReference type="Pfam" id="PF13561">
    <property type="entry name" value="adh_short_C2"/>
    <property type="match status" value="1"/>
</dbReference>
<name>A0A927N5U1_9ACTN</name>
<accession>A0A927N5U1</accession>
<dbReference type="RefSeq" id="WP_192753074.1">
    <property type="nucleotide sequence ID" value="NZ_BAABJL010000201.1"/>
</dbReference>
<dbReference type="PRINTS" id="PR00081">
    <property type="entry name" value="GDHRDH"/>
</dbReference>
<dbReference type="FunFam" id="3.40.50.720:FF:000240">
    <property type="entry name" value="SDR family oxidoreductase"/>
    <property type="match status" value="1"/>
</dbReference>
<evidence type="ECO:0000256" key="1">
    <source>
        <dbReference type="ARBA" id="ARBA00006484"/>
    </source>
</evidence>
<evidence type="ECO:0000259" key="3">
    <source>
        <dbReference type="SMART" id="SM00822"/>
    </source>
</evidence>
<dbReference type="PANTHER" id="PTHR42760:SF115">
    <property type="entry name" value="3-OXOACYL-[ACYL-CARRIER-PROTEIN] REDUCTASE FABG"/>
    <property type="match status" value="1"/>
</dbReference>
<dbReference type="Proteomes" id="UP000638648">
    <property type="component" value="Unassembled WGS sequence"/>
</dbReference>
<dbReference type="NCBIfam" id="NF005559">
    <property type="entry name" value="PRK07231.1"/>
    <property type="match status" value="1"/>
</dbReference>
<keyword evidence="5" id="KW-1185">Reference proteome</keyword>
<protein>
    <submittedName>
        <fullName evidence="4">NAD(P)-dependent dehydrogenase (Short-subunit alcohol dehydrogenase family)</fullName>
    </submittedName>
</protein>